<dbReference type="EMBL" id="KN824871">
    <property type="protein sequence ID" value="KIK99053.1"/>
    <property type="molecule type" value="Genomic_DNA"/>
</dbReference>
<dbReference type="HOGENOM" id="CLU_2292580_0_0_1"/>
<reference evidence="2" key="2">
    <citation type="submission" date="2015-01" db="EMBL/GenBank/DDBJ databases">
        <title>Evolutionary Origins and Diversification of the Mycorrhizal Mutualists.</title>
        <authorList>
            <consortium name="DOE Joint Genome Institute"/>
            <consortium name="Mycorrhizal Genomics Consortium"/>
            <person name="Kohler A."/>
            <person name="Kuo A."/>
            <person name="Nagy L.G."/>
            <person name="Floudas D."/>
            <person name="Copeland A."/>
            <person name="Barry K.W."/>
            <person name="Cichocki N."/>
            <person name="Veneault-Fourrey C."/>
            <person name="LaButti K."/>
            <person name="Lindquist E.A."/>
            <person name="Lipzen A."/>
            <person name="Lundell T."/>
            <person name="Morin E."/>
            <person name="Murat C."/>
            <person name="Riley R."/>
            <person name="Ohm R."/>
            <person name="Sun H."/>
            <person name="Tunlid A."/>
            <person name="Henrissat B."/>
            <person name="Grigoriev I.V."/>
            <person name="Hibbett D.S."/>
            <person name="Martin F."/>
        </authorList>
    </citation>
    <scope>NUCLEOTIDE SEQUENCE [LARGE SCALE GENOMIC DNA]</scope>
    <source>
        <strain evidence="2">Ve08.2h10</strain>
    </source>
</reference>
<gene>
    <name evidence="1" type="ORF">PAXRUDRAFT_592652</name>
</gene>
<dbReference type="InParanoid" id="A0A0D0DVR1"/>
<evidence type="ECO:0000313" key="1">
    <source>
        <dbReference type="EMBL" id="KIK99053.1"/>
    </source>
</evidence>
<keyword evidence="2" id="KW-1185">Reference proteome</keyword>
<dbReference type="AlphaFoldDB" id="A0A0D0DVR1"/>
<accession>A0A0D0DVR1</accession>
<proteinExistence type="predicted"/>
<organism evidence="1 2">
    <name type="scientific">Paxillus rubicundulus Ve08.2h10</name>
    <dbReference type="NCBI Taxonomy" id="930991"/>
    <lineage>
        <taxon>Eukaryota</taxon>
        <taxon>Fungi</taxon>
        <taxon>Dikarya</taxon>
        <taxon>Basidiomycota</taxon>
        <taxon>Agaricomycotina</taxon>
        <taxon>Agaricomycetes</taxon>
        <taxon>Agaricomycetidae</taxon>
        <taxon>Boletales</taxon>
        <taxon>Paxilineae</taxon>
        <taxon>Paxillaceae</taxon>
        <taxon>Paxillus</taxon>
    </lineage>
</organism>
<evidence type="ECO:0000313" key="2">
    <source>
        <dbReference type="Proteomes" id="UP000054538"/>
    </source>
</evidence>
<dbReference type="Proteomes" id="UP000054538">
    <property type="component" value="Unassembled WGS sequence"/>
</dbReference>
<protein>
    <submittedName>
        <fullName evidence="1">Uncharacterized protein</fullName>
    </submittedName>
</protein>
<reference evidence="1 2" key="1">
    <citation type="submission" date="2014-04" db="EMBL/GenBank/DDBJ databases">
        <authorList>
            <consortium name="DOE Joint Genome Institute"/>
            <person name="Kuo A."/>
            <person name="Kohler A."/>
            <person name="Jargeat P."/>
            <person name="Nagy L.G."/>
            <person name="Floudas D."/>
            <person name="Copeland A."/>
            <person name="Barry K.W."/>
            <person name="Cichocki N."/>
            <person name="Veneault-Fourrey C."/>
            <person name="LaButti K."/>
            <person name="Lindquist E.A."/>
            <person name="Lipzen A."/>
            <person name="Lundell T."/>
            <person name="Morin E."/>
            <person name="Murat C."/>
            <person name="Sun H."/>
            <person name="Tunlid A."/>
            <person name="Henrissat B."/>
            <person name="Grigoriev I.V."/>
            <person name="Hibbett D.S."/>
            <person name="Martin F."/>
            <person name="Nordberg H.P."/>
            <person name="Cantor M.N."/>
            <person name="Hua S.X."/>
        </authorList>
    </citation>
    <scope>NUCLEOTIDE SEQUENCE [LARGE SCALE GENOMIC DNA]</scope>
    <source>
        <strain evidence="1 2">Ve08.2h10</strain>
    </source>
</reference>
<name>A0A0D0DVR1_9AGAM</name>
<sequence>MEGHHVLIPRRGLAMLASCLTDRGVRSQVHLDAAPVRRRRHMYINTTATLQELLVGIHLQQQKQKQKQKQKRMETNQIAGMMMRLMYRWNMYTIKGSLEHV</sequence>